<dbReference type="EMBL" id="CAJPIZ010021076">
    <property type="protein sequence ID" value="CAG2117507.1"/>
    <property type="molecule type" value="Genomic_DNA"/>
</dbReference>
<dbReference type="Gene3D" id="2.60.40.10">
    <property type="entry name" value="Immunoglobulins"/>
    <property type="match status" value="2"/>
</dbReference>
<keyword evidence="3" id="KW-1015">Disulfide bond</keyword>
<proteinExistence type="predicted"/>
<dbReference type="PROSITE" id="PS50835">
    <property type="entry name" value="IG_LIKE"/>
    <property type="match status" value="1"/>
</dbReference>
<feature type="compositionally biased region" description="Low complexity" evidence="5">
    <location>
        <begin position="191"/>
        <end position="205"/>
    </location>
</feature>
<evidence type="ECO:0000313" key="7">
    <source>
        <dbReference type="EMBL" id="CAD7638609.1"/>
    </source>
</evidence>
<organism evidence="7">
    <name type="scientific">Medioppia subpectinata</name>
    <dbReference type="NCBI Taxonomy" id="1979941"/>
    <lineage>
        <taxon>Eukaryota</taxon>
        <taxon>Metazoa</taxon>
        <taxon>Ecdysozoa</taxon>
        <taxon>Arthropoda</taxon>
        <taxon>Chelicerata</taxon>
        <taxon>Arachnida</taxon>
        <taxon>Acari</taxon>
        <taxon>Acariformes</taxon>
        <taxon>Sarcoptiformes</taxon>
        <taxon>Oribatida</taxon>
        <taxon>Brachypylina</taxon>
        <taxon>Oppioidea</taxon>
        <taxon>Oppiidae</taxon>
        <taxon>Medioppia</taxon>
    </lineage>
</organism>
<dbReference type="InterPro" id="IPR013783">
    <property type="entry name" value="Ig-like_fold"/>
</dbReference>
<protein>
    <recommendedName>
        <fullName evidence="6">Ig-like domain-containing protein</fullName>
    </recommendedName>
</protein>
<dbReference type="InterPro" id="IPR013098">
    <property type="entry name" value="Ig_I-set"/>
</dbReference>
<evidence type="ECO:0000256" key="2">
    <source>
        <dbReference type="ARBA" id="ARBA00022737"/>
    </source>
</evidence>
<dbReference type="Proteomes" id="UP000759131">
    <property type="component" value="Unassembled WGS sequence"/>
</dbReference>
<dbReference type="FunFam" id="2.60.40.10:FF:000032">
    <property type="entry name" value="palladin isoform X1"/>
    <property type="match status" value="1"/>
</dbReference>
<keyword evidence="2" id="KW-0677">Repeat</keyword>
<dbReference type="EMBL" id="OC875651">
    <property type="protein sequence ID" value="CAD7638609.1"/>
    <property type="molecule type" value="Genomic_DNA"/>
</dbReference>
<dbReference type="OrthoDB" id="10012075at2759"/>
<evidence type="ECO:0000313" key="8">
    <source>
        <dbReference type="Proteomes" id="UP000759131"/>
    </source>
</evidence>
<feature type="compositionally biased region" description="Polar residues" evidence="5">
    <location>
        <begin position="167"/>
        <end position="183"/>
    </location>
</feature>
<feature type="non-terminal residue" evidence="7">
    <location>
        <position position="238"/>
    </location>
</feature>
<dbReference type="PANTHER" id="PTHR12231:SF253">
    <property type="entry name" value="DPR-INTERACTING PROTEIN ETA, ISOFORM B-RELATED"/>
    <property type="match status" value="1"/>
</dbReference>
<dbReference type="SMART" id="SM00408">
    <property type="entry name" value="IGc2"/>
    <property type="match status" value="1"/>
</dbReference>
<dbReference type="InterPro" id="IPR007110">
    <property type="entry name" value="Ig-like_dom"/>
</dbReference>
<dbReference type="SMART" id="SM00409">
    <property type="entry name" value="IG"/>
    <property type="match status" value="1"/>
</dbReference>
<dbReference type="AlphaFoldDB" id="A0A7R9LBI8"/>
<dbReference type="InterPro" id="IPR051170">
    <property type="entry name" value="Neural/epithelial_adhesion"/>
</dbReference>
<evidence type="ECO:0000256" key="4">
    <source>
        <dbReference type="ARBA" id="ARBA00023319"/>
    </source>
</evidence>
<reference evidence="7" key="1">
    <citation type="submission" date="2020-11" db="EMBL/GenBank/DDBJ databases">
        <authorList>
            <person name="Tran Van P."/>
        </authorList>
    </citation>
    <scope>NUCLEOTIDE SEQUENCE</scope>
</reference>
<dbReference type="Pfam" id="PF07679">
    <property type="entry name" value="I-set"/>
    <property type="match status" value="1"/>
</dbReference>
<keyword evidence="1" id="KW-0732">Signal</keyword>
<evidence type="ECO:0000256" key="1">
    <source>
        <dbReference type="ARBA" id="ARBA00022729"/>
    </source>
</evidence>
<keyword evidence="8" id="KW-1185">Reference proteome</keyword>
<evidence type="ECO:0000256" key="3">
    <source>
        <dbReference type="ARBA" id="ARBA00023157"/>
    </source>
</evidence>
<dbReference type="InterPro" id="IPR003598">
    <property type="entry name" value="Ig_sub2"/>
</dbReference>
<feature type="region of interest" description="Disordered" evidence="5">
    <location>
        <begin position="167"/>
        <end position="205"/>
    </location>
</feature>
<dbReference type="InterPro" id="IPR003599">
    <property type="entry name" value="Ig_sub"/>
</dbReference>
<evidence type="ECO:0000256" key="5">
    <source>
        <dbReference type="SAM" id="MobiDB-lite"/>
    </source>
</evidence>
<name>A0A7R9LBI8_9ACAR</name>
<gene>
    <name evidence="7" type="ORF">OSB1V03_LOCUS17460</name>
</gene>
<evidence type="ECO:0000259" key="6">
    <source>
        <dbReference type="PROSITE" id="PS50835"/>
    </source>
</evidence>
<dbReference type="InterPro" id="IPR036179">
    <property type="entry name" value="Ig-like_dom_sf"/>
</dbReference>
<dbReference type="SUPFAM" id="SSF48726">
    <property type="entry name" value="Immunoglobulin"/>
    <property type="match status" value="2"/>
</dbReference>
<sequence>FTATKVEGEYLNISQVTREDMGAYLCIASNSVQPSVSKRMIVAVNFRPKIKVSHQLVGSSLGTDVELECRCEASPQPHTSWIRSDGTVLSATNKYQTREEHDSYRTKMRLKITNLEEKDFGSYKCVAKNSLGEKEGLVRLYEVAIAVNQELSPSVWPPGFLSPSHRNNSLMRSNMGSSMMGDNTKQHDTQSVSSSAAKSDSSKSSANHNLLNRLIPYMTTTFVILVMESNLNSLLMKS</sequence>
<feature type="domain" description="Ig-like" evidence="6">
    <location>
        <begin position="48"/>
        <end position="144"/>
    </location>
</feature>
<keyword evidence="4" id="KW-0393">Immunoglobulin domain</keyword>
<accession>A0A7R9LBI8</accession>
<dbReference type="GO" id="GO:0043005">
    <property type="term" value="C:neuron projection"/>
    <property type="evidence" value="ECO:0007669"/>
    <property type="project" value="TreeGrafter"/>
</dbReference>
<dbReference type="PANTHER" id="PTHR12231">
    <property type="entry name" value="CTX-RELATED TYPE I TRANSMEMBRANE PROTEIN"/>
    <property type="match status" value="1"/>
</dbReference>